<keyword evidence="4" id="KW-1185">Reference proteome</keyword>
<reference evidence="3 4" key="1">
    <citation type="submission" date="2017-09" db="EMBL/GenBank/DDBJ databases">
        <authorList>
            <person name="Ehlers B."/>
            <person name="Leendertz F.H."/>
        </authorList>
    </citation>
    <scope>NUCLEOTIDE SEQUENCE [LARGE SCALE GENOMIC DNA]</scope>
    <source>
        <strain evidence="3 4">CGMCC 4.7095</strain>
    </source>
</reference>
<keyword evidence="3" id="KW-0808">Transferase</keyword>
<accession>A0A286E056</accession>
<dbReference type="GO" id="GO:0016740">
    <property type="term" value="F:transferase activity"/>
    <property type="evidence" value="ECO:0007669"/>
    <property type="project" value="UniProtKB-KW"/>
</dbReference>
<keyword evidence="2" id="KW-0812">Transmembrane</keyword>
<dbReference type="InterPro" id="IPR023606">
    <property type="entry name" value="CoA-Trfase_III_dom_1_sf"/>
</dbReference>
<dbReference type="OrthoDB" id="9797653at2"/>
<evidence type="ECO:0000313" key="4">
    <source>
        <dbReference type="Proteomes" id="UP000219072"/>
    </source>
</evidence>
<feature type="region of interest" description="Disordered" evidence="1">
    <location>
        <begin position="1"/>
        <end position="25"/>
    </location>
</feature>
<gene>
    <name evidence="3" type="ORF">SAMN06297387_11622</name>
</gene>
<proteinExistence type="predicted"/>
<dbReference type="InterPro" id="IPR050509">
    <property type="entry name" value="CoA-transferase_III"/>
</dbReference>
<name>A0A286E056_9ACTN</name>
<dbReference type="Gene3D" id="3.40.50.10540">
    <property type="entry name" value="Crotonobetainyl-coa:carnitine coa-transferase, domain 1"/>
    <property type="match status" value="2"/>
</dbReference>
<dbReference type="SUPFAM" id="SSF89796">
    <property type="entry name" value="CoA-transferase family III (CaiB/BaiF)"/>
    <property type="match status" value="2"/>
</dbReference>
<evidence type="ECO:0000256" key="1">
    <source>
        <dbReference type="SAM" id="MobiDB-lite"/>
    </source>
</evidence>
<keyword evidence="2" id="KW-1133">Transmembrane helix</keyword>
<dbReference type="Proteomes" id="UP000219072">
    <property type="component" value="Unassembled WGS sequence"/>
</dbReference>
<organism evidence="3 4">
    <name type="scientific">Streptomyces zhaozhouensis</name>
    <dbReference type="NCBI Taxonomy" id="1300267"/>
    <lineage>
        <taxon>Bacteria</taxon>
        <taxon>Bacillati</taxon>
        <taxon>Actinomycetota</taxon>
        <taxon>Actinomycetes</taxon>
        <taxon>Kitasatosporales</taxon>
        <taxon>Streptomycetaceae</taxon>
        <taxon>Streptomyces</taxon>
    </lineage>
</organism>
<dbReference type="AlphaFoldDB" id="A0A286E056"/>
<protein>
    <submittedName>
        <fullName evidence="3">Crotonobetainyl-CoA:carnitine CoA-transferase CaiB</fullName>
    </submittedName>
</protein>
<feature type="transmembrane region" description="Helical" evidence="2">
    <location>
        <begin position="89"/>
        <end position="111"/>
    </location>
</feature>
<sequence>MGNVNVSPHVPATPGASVTARAPARSPAHRAVAGRLLAELPPSARREVQDVVDWAGPVALPLTDERTVQSACGIAQVHGRASGTPEHLAVPYAATVAGVLTALGVHAALLARRRGLALRRVTTSVAQGALLSLTQYLAAATAPEDPADDPAPGGASLVSADGVTCEIETLAPDAWREFWRRLGVEPALAGRGWAPFQQRFATGSCPLPPELRRAANAHPLTDLAEAARAAGLSLVALPDDPDPSGLPAPLRTACAPGRARRELPAAEGALPLSGLQVVEVTNRVQGPLAGHLLRLLGARVLRVEPPGGDPMRGLPPLAGGVSARFAALNAGKSVAEIDLATPAGRRAVAELAAGADVFLHNWPPGRAERLGLTAADLWRVRPGLVHAAASGFGDAFGRAVPPIGTDYLAQAHGGLAAALRPAGHAPTPSLMTLTDVLGGALCAHGAVSALLRRAGAGRGARVESSLLSAAALVPRPRARAVLTPLDQPLRTADGWLALPADAAADPARLARVTGVLTRAPGAVAERFTTRATEEWRAALAEAGVAAVPVVTELPALARDPAFRAAVAPAPPGGHARPRTPWTFS</sequence>
<dbReference type="EMBL" id="OCNE01000016">
    <property type="protein sequence ID" value="SOD64298.1"/>
    <property type="molecule type" value="Genomic_DNA"/>
</dbReference>
<evidence type="ECO:0000313" key="3">
    <source>
        <dbReference type="EMBL" id="SOD64298.1"/>
    </source>
</evidence>
<dbReference type="InterPro" id="IPR003673">
    <property type="entry name" value="CoA-Trfase_fam_III"/>
</dbReference>
<evidence type="ECO:0000256" key="2">
    <source>
        <dbReference type="SAM" id="Phobius"/>
    </source>
</evidence>
<dbReference type="Pfam" id="PF02515">
    <property type="entry name" value="CoA_transf_3"/>
    <property type="match status" value="2"/>
</dbReference>
<keyword evidence="2" id="KW-0472">Membrane</keyword>
<dbReference type="PANTHER" id="PTHR48228">
    <property type="entry name" value="SUCCINYL-COA--D-CITRAMALATE COA-TRANSFERASE"/>
    <property type="match status" value="1"/>
</dbReference>
<dbReference type="PANTHER" id="PTHR48228:SF5">
    <property type="entry name" value="ALPHA-METHYLACYL-COA RACEMASE"/>
    <property type="match status" value="1"/>
</dbReference>